<evidence type="ECO:0000313" key="4">
    <source>
        <dbReference type="Proteomes" id="UP001459277"/>
    </source>
</evidence>
<dbReference type="EMBL" id="JAZDWU010000008">
    <property type="protein sequence ID" value="KAK9994317.1"/>
    <property type="molecule type" value="Genomic_DNA"/>
</dbReference>
<dbReference type="SUPFAM" id="SSF52058">
    <property type="entry name" value="L domain-like"/>
    <property type="match status" value="1"/>
</dbReference>
<evidence type="ECO:0000256" key="1">
    <source>
        <dbReference type="ARBA" id="ARBA00022737"/>
    </source>
</evidence>
<keyword evidence="4" id="KW-1185">Reference proteome</keyword>
<organism evidence="3 4">
    <name type="scientific">Lithocarpus litseifolius</name>
    <dbReference type="NCBI Taxonomy" id="425828"/>
    <lineage>
        <taxon>Eukaryota</taxon>
        <taxon>Viridiplantae</taxon>
        <taxon>Streptophyta</taxon>
        <taxon>Embryophyta</taxon>
        <taxon>Tracheophyta</taxon>
        <taxon>Spermatophyta</taxon>
        <taxon>Magnoliopsida</taxon>
        <taxon>eudicotyledons</taxon>
        <taxon>Gunneridae</taxon>
        <taxon>Pentapetalae</taxon>
        <taxon>rosids</taxon>
        <taxon>fabids</taxon>
        <taxon>Fagales</taxon>
        <taxon>Fagaceae</taxon>
        <taxon>Lithocarpus</taxon>
    </lineage>
</organism>
<feature type="domain" description="Disease resistance R13L4/SHOC-2-like LRR" evidence="2">
    <location>
        <begin position="103"/>
        <end position="179"/>
    </location>
</feature>
<dbReference type="Pfam" id="PF23598">
    <property type="entry name" value="LRR_14"/>
    <property type="match status" value="1"/>
</dbReference>
<protein>
    <recommendedName>
        <fullName evidence="2">Disease resistance R13L4/SHOC-2-like LRR domain-containing protein</fullName>
    </recommendedName>
</protein>
<evidence type="ECO:0000313" key="3">
    <source>
        <dbReference type="EMBL" id="KAK9994317.1"/>
    </source>
</evidence>
<dbReference type="AlphaFoldDB" id="A0AAW2C892"/>
<dbReference type="InterPro" id="IPR055414">
    <property type="entry name" value="LRR_R13L4/SHOC2-like"/>
</dbReference>
<dbReference type="PANTHER" id="PTHR47186:SF63">
    <property type="entry name" value="C-JID DOMAIN-CONTAINING PROTEIN"/>
    <property type="match status" value="1"/>
</dbReference>
<comment type="caution">
    <text evidence="3">The sequence shown here is derived from an EMBL/GenBank/DDBJ whole genome shotgun (WGS) entry which is preliminary data.</text>
</comment>
<dbReference type="Gene3D" id="3.80.10.10">
    <property type="entry name" value="Ribonuclease Inhibitor"/>
    <property type="match status" value="1"/>
</dbReference>
<accession>A0AAW2C892</accession>
<name>A0AAW2C892_9ROSI</name>
<sequence length="248" mass="27113">MSCLSKLDLDKTAIKELPASVQNLTNLTFLSLKDCKNLSSLGACCSWIFLKTLTLSSCSKLKRFPEIVENMSCLTELYLNETAIKELPSSVDHLTGLTFLSLRNCKNLSSLTDATCTMTSLKTLILSGCSKLDELPENMGNLKDLEVIDVSGTAIKALPSSVVPLKNLRRIDATDCTSLKTLSVRPEDDFQPDSLSFQLRMELTPRLVGLAKGFCSQIVLEHAAPIANDMVAADPSSTVVHSLRRIQE</sequence>
<reference evidence="3 4" key="1">
    <citation type="submission" date="2024-01" db="EMBL/GenBank/DDBJ databases">
        <title>A telomere-to-telomere, gap-free genome of sweet tea (Lithocarpus litseifolius).</title>
        <authorList>
            <person name="Zhou J."/>
        </authorList>
    </citation>
    <scope>NUCLEOTIDE SEQUENCE [LARGE SCALE GENOMIC DNA]</scope>
    <source>
        <strain evidence="3">Zhou-2022a</strain>
        <tissue evidence="3">Leaf</tissue>
    </source>
</reference>
<dbReference type="InterPro" id="IPR032675">
    <property type="entry name" value="LRR_dom_sf"/>
</dbReference>
<dbReference type="PANTHER" id="PTHR47186">
    <property type="entry name" value="LEUCINE-RICH REPEAT-CONTAINING PROTEIN 57"/>
    <property type="match status" value="1"/>
</dbReference>
<evidence type="ECO:0000259" key="2">
    <source>
        <dbReference type="Pfam" id="PF23598"/>
    </source>
</evidence>
<keyword evidence="1" id="KW-0677">Repeat</keyword>
<dbReference type="Proteomes" id="UP001459277">
    <property type="component" value="Unassembled WGS sequence"/>
</dbReference>
<gene>
    <name evidence="3" type="ORF">SO802_024020</name>
</gene>
<proteinExistence type="predicted"/>